<sequence length="864" mass="95114">MAQPIFEEHPLEEYFELAGEYPEDMPGGVSEFTLQPSPGRARLFGLERMPSFLANTLQDIYSALYSSRSSQEQTFAERFKYDVISSSLLSSSIAAPPSATRRTFSPELPGRLQDTSEEDPSPTTAARLDQWLPTRMANAHARPEFSEIQWPILILSLSVAALSAEYYFIAIFLFAWAAYAWQSKRSNNQKADVITSTLNVVNEVISAGNVWDSAVNEAITIIETEERSIFYGPTSPQSPSSGLRVTLQSSLHTTQTQCDNVRQLLSALTDPSQLAQLSEMYAPSSPMMSSFSLDHPRPVSAPAWRQRPISMPANKRATWNGSYASLASAGSPTAHLMKRKQRTRSGLSVLSNANGSNFESMSAPVSPQFSDTLPDVQEEGDDASSSEQPSSFPSAEYFGAAALGMHRKRRSAGMETFGILPPSYTTQPYFHLGHGPSPPPTITSSSRFTPVHTTRHPLSLSGLRLALHGALSAKRYACSHLLALRFDEDDEDECYWEDVRSVMALLTSTFEDASSRLVEALDDAEKKRIKDQRPSPASKSRAGSPAPIPIDGAAKSAQNRCARTMSEIVSFAPMPSHLSRFAAHVDAIATSLNDARDHLEQCVTVLREQASPQEVDEDSLGLSSVQDHPAFQAYDRLRKELGFALRECERGRERLLDIISPSPVVDDVNSYGDDTPALGQDTGSEQSDRHIPASPALDQPDIASISGEQEALGLGIDRGDEDLDDATEHLLLTTSSKHLPPPGLEQVFQADSGDGPLFTRERSRLSREERIRLAKAKRENGVFGSLTLSEPPPQARLERWAPGGEVVQELKDVIWKVGEKRRRMGMLERLDAPLESEQSMELQPQAFYTPRTYRPLTLEDSPTS</sequence>
<gene>
    <name evidence="2" type="ORF">SCP_1600770</name>
</gene>
<dbReference type="Proteomes" id="UP000287166">
    <property type="component" value="Unassembled WGS sequence"/>
</dbReference>
<evidence type="ECO:0000313" key="2">
    <source>
        <dbReference type="EMBL" id="GBE89415.1"/>
    </source>
</evidence>
<evidence type="ECO:0000256" key="1">
    <source>
        <dbReference type="SAM" id="MobiDB-lite"/>
    </source>
</evidence>
<dbReference type="InParanoid" id="A0A401H4P8"/>
<protein>
    <recommendedName>
        <fullName evidence="4">Myosin-binding domain-containing protein</fullName>
    </recommendedName>
</protein>
<feature type="region of interest" description="Disordered" evidence="1">
    <location>
        <begin position="328"/>
        <end position="392"/>
    </location>
</feature>
<evidence type="ECO:0000313" key="3">
    <source>
        <dbReference type="Proteomes" id="UP000287166"/>
    </source>
</evidence>
<reference evidence="2 3" key="1">
    <citation type="journal article" date="2018" name="Sci. Rep.">
        <title>Genome sequence of the cauliflower mushroom Sparassis crispa (Hanabiratake) and its association with beneficial usage.</title>
        <authorList>
            <person name="Kiyama R."/>
            <person name="Furutani Y."/>
            <person name="Kawaguchi K."/>
            <person name="Nakanishi T."/>
        </authorList>
    </citation>
    <scope>NUCLEOTIDE SEQUENCE [LARGE SCALE GENOMIC DNA]</scope>
</reference>
<dbReference type="RefSeq" id="XP_027620328.1">
    <property type="nucleotide sequence ID" value="XM_027764527.1"/>
</dbReference>
<dbReference type="OrthoDB" id="21151at2759"/>
<keyword evidence="3" id="KW-1185">Reference proteome</keyword>
<feature type="region of interest" description="Disordered" evidence="1">
    <location>
        <begin position="97"/>
        <end position="124"/>
    </location>
</feature>
<comment type="caution">
    <text evidence="2">The sequence shown here is derived from an EMBL/GenBank/DDBJ whole genome shotgun (WGS) entry which is preliminary data.</text>
</comment>
<dbReference type="AlphaFoldDB" id="A0A401H4P8"/>
<dbReference type="EMBL" id="BFAD01000016">
    <property type="protein sequence ID" value="GBE89415.1"/>
    <property type="molecule type" value="Genomic_DNA"/>
</dbReference>
<feature type="region of interest" description="Disordered" evidence="1">
    <location>
        <begin position="525"/>
        <end position="551"/>
    </location>
</feature>
<feature type="compositionally biased region" description="Polar residues" evidence="1">
    <location>
        <begin position="344"/>
        <end position="371"/>
    </location>
</feature>
<dbReference type="STRING" id="139825.A0A401H4P8"/>
<name>A0A401H4P8_9APHY</name>
<feature type="region of interest" description="Disordered" evidence="1">
    <location>
        <begin position="667"/>
        <end position="700"/>
    </location>
</feature>
<proteinExistence type="predicted"/>
<evidence type="ECO:0008006" key="4">
    <source>
        <dbReference type="Google" id="ProtNLM"/>
    </source>
</evidence>
<organism evidence="2 3">
    <name type="scientific">Sparassis crispa</name>
    <dbReference type="NCBI Taxonomy" id="139825"/>
    <lineage>
        <taxon>Eukaryota</taxon>
        <taxon>Fungi</taxon>
        <taxon>Dikarya</taxon>
        <taxon>Basidiomycota</taxon>
        <taxon>Agaricomycotina</taxon>
        <taxon>Agaricomycetes</taxon>
        <taxon>Polyporales</taxon>
        <taxon>Sparassidaceae</taxon>
        <taxon>Sparassis</taxon>
    </lineage>
</organism>
<accession>A0A401H4P8</accession>
<dbReference type="GeneID" id="38786332"/>